<evidence type="ECO:0000313" key="2">
    <source>
        <dbReference type="Proteomes" id="UP000092578"/>
    </source>
</evidence>
<evidence type="ECO:0000313" key="1">
    <source>
        <dbReference type="EMBL" id="OCA87331.1"/>
    </source>
</evidence>
<protein>
    <submittedName>
        <fullName evidence="1">Uncharacterized protein</fullName>
    </submittedName>
</protein>
<organism evidence="1 2">
    <name type="scientific">Pseudobacillus wudalianchiensis</name>
    <dbReference type="NCBI Taxonomy" id="1743143"/>
    <lineage>
        <taxon>Bacteria</taxon>
        <taxon>Bacillati</taxon>
        <taxon>Bacillota</taxon>
        <taxon>Bacilli</taxon>
        <taxon>Bacillales</taxon>
        <taxon>Bacillaceae</taxon>
        <taxon>Pseudobacillus</taxon>
    </lineage>
</organism>
<dbReference type="EMBL" id="MAYT01000023">
    <property type="protein sequence ID" value="OCA87331.1"/>
    <property type="molecule type" value="Genomic_DNA"/>
</dbReference>
<comment type="caution">
    <text evidence="1">The sequence shown here is derived from an EMBL/GenBank/DDBJ whole genome shotgun (WGS) entry which is preliminary data.</text>
</comment>
<gene>
    <name evidence="1" type="ORF">A8F95_08795</name>
</gene>
<dbReference type="AlphaFoldDB" id="A0A1B9AU76"/>
<dbReference type="Proteomes" id="UP000092578">
    <property type="component" value="Unassembled WGS sequence"/>
</dbReference>
<proteinExistence type="predicted"/>
<accession>A0A1B9AU76</accession>
<sequence>MKIPVSIRLDDNGLLRKECPFCEREFKVFYNEHTEETQSKCYCPHCGLPAPSAEQLTRDQGQHIVDLAKNEFINLVNKEFGRMKQRVKSPYIKVDFKPLEKTDPRIQIELNDMEEIITSCCNEPIFLNSPLTWKVIYCHKCGDINFPV</sequence>
<name>A0A1B9AU76_9BACI</name>
<keyword evidence="2" id="KW-1185">Reference proteome</keyword>
<dbReference type="RefSeq" id="WP_065410780.1">
    <property type="nucleotide sequence ID" value="NZ_MAYT01000023.1"/>
</dbReference>
<reference evidence="2" key="1">
    <citation type="submission" date="2016-05" db="EMBL/GenBank/DDBJ databases">
        <authorList>
            <person name="Liu B."/>
            <person name="Wang J."/>
            <person name="Zhu Y."/>
            <person name="Liu G."/>
            <person name="Chen Q."/>
            <person name="Chen Z."/>
            <person name="Lan J."/>
            <person name="Che J."/>
            <person name="Ge C."/>
            <person name="Shi H."/>
            <person name="Pan Z."/>
            <person name="Liu X."/>
        </authorList>
    </citation>
    <scope>NUCLEOTIDE SEQUENCE [LARGE SCALE GENOMIC DNA]</scope>
    <source>
        <strain evidence="2">FJAT-27215</strain>
    </source>
</reference>